<sequence>IQELHRLGIVVNGPHRVPQSYFLNSARHGIKAETLRIKVLMSILVDLCTFKAQEFTPSKVFLS</sequence>
<comment type="caution">
    <text evidence="1">The sequence shown here is derived from an EMBL/GenBank/DDBJ whole genome shotgun (WGS) entry which is preliminary data.</text>
</comment>
<feature type="non-terminal residue" evidence="1">
    <location>
        <position position="1"/>
    </location>
</feature>
<proteinExistence type="predicted"/>
<keyword evidence="2" id="KW-1185">Reference proteome</keyword>
<name>A0A811UUX3_CERCA</name>
<evidence type="ECO:0000313" key="1">
    <source>
        <dbReference type="EMBL" id="CAD7002491.1"/>
    </source>
</evidence>
<dbReference type="Proteomes" id="UP000606786">
    <property type="component" value="Unassembled WGS sequence"/>
</dbReference>
<protein>
    <submittedName>
        <fullName evidence="1">(Mediterranean fruit fly) hypothetical protein</fullName>
    </submittedName>
</protein>
<accession>A0A811UUX3</accession>
<dbReference type="AlphaFoldDB" id="A0A811UUX3"/>
<reference evidence="1" key="1">
    <citation type="submission" date="2020-11" db="EMBL/GenBank/DDBJ databases">
        <authorList>
            <person name="Whitehead M."/>
        </authorList>
    </citation>
    <scope>NUCLEOTIDE SEQUENCE</scope>
    <source>
        <strain evidence="1">EGII</strain>
    </source>
</reference>
<organism evidence="1 2">
    <name type="scientific">Ceratitis capitata</name>
    <name type="common">Mediterranean fruit fly</name>
    <name type="synonym">Tephritis capitata</name>
    <dbReference type="NCBI Taxonomy" id="7213"/>
    <lineage>
        <taxon>Eukaryota</taxon>
        <taxon>Metazoa</taxon>
        <taxon>Ecdysozoa</taxon>
        <taxon>Arthropoda</taxon>
        <taxon>Hexapoda</taxon>
        <taxon>Insecta</taxon>
        <taxon>Pterygota</taxon>
        <taxon>Neoptera</taxon>
        <taxon>Endopterygota</taxon>
        <taxon>Diptera</taxon>
        <taxon>Brachycera</taxon>
        <taxon>Muscomorpha</taxon>
        <taxon>Tephritoidea</taxon>
        <taxon>Tephritidae</taxon>
        <taxon>Ceratitis</taxon>
        <taxon>Ceratitis</taxon>
    </lineage>
</organism>
<dbReference type="EMBL" id="CAJHJT010000034">
    <property type="protein sequence ID" value="CAD7002491.1"/>
    <property type="molecule type" value="Genomic_DNA"/>
</dbReference>
<evidence type="ECO:0000313" key="2">
    <source>
        <dbReference type="Proteomes" id="UP000606786"/>
    </source>
</evidence>
<gene>
    <name evidence="1" type="ORF">CCAP1982_LOCUS10980</name>
</gene>